<keyword evidence="3" id="KW-1185">Reference proteome</keyword>
<comment type="caution">
    <text evidence="2">The sequence shown here is derived from an EMBL/GenBank/DDBJ whole genome shotgun (WGS) entry which is preliminary data.</text>
</comment>
<feature type="transmembrane region" description="Helical" evidence="1">
    <location>
        <begin position="38"/>
        <end position="57"/>
    </location>
</feature>
<reference evidence="2" key="1">
    <citation type="journal article" date="2022" name="Syst. Appl. Microbiol.">
        <title>Natronocalculus amylovorans gen. nov., sp. nov., and Natranaeroarchaeum aerophilus sp. nov., dominant culturable amylolytic natronoarchaea from hypersaline soda lakes in southwestern Siberia.</title>
        <authorList>
            <person name="Sorokin D.Y."/>
            <person name="Elcheninov A.G."/>
            <person name="Khizhniak T.V."/>
            <person name="Koenen M."/>
            <person name="Bale N.J."/>
            <person name="Damste J.S.S."/>
            <person name="Kublanov I.V."/>
        </authorList>
    </citation>
    <scope>NUCLEOTIDE SEQUENCE</scope>
    <source>
        <strain evidence="2">AArc-St2</strain>
    </source>
</reference>
<keyword evidence="1" id="KW-0472">Membrane</keyword>
<dbReference type="RefSeq" id="WP_250584963.1">
    <property type="nucleotide sequence ID" value="NZ_JAKRVX010000005.1"/>
</dbReference>
<reference evidence="2" key="2">
    <citation type="submission" date="2022-02" db="EMBL/GenBank/DDBJ databases">
        <authorList>
            <person name="Elcheninov A.G."/>
            <person name="Sorokin D.Y."/>
            <person name="Kublanov I.V."/>
        </authorList>
    </citation>
    <scope>NUCLEOTIDE SEQUENCE</scope>
    <source>
        <strain evidence="2">AArc-St2</strain>
    </source>
</reference>
<dbReference type="AlphaFoldDB" id="A0AAE3FYG2"/>
<evidence type="ECO:0000256" key="1">
    <source>
        <dbReference type="SAM" id="Phobius"/>
    </source>
</evidence>
<gene>
    <name evidence="2" type="ORF">AArcSt2_12095</name>
</gene>
<name>A0AAE3FYG2_9EURY</name>
<accession>A0AAE3FYG2</accession>
<proteinExistence type="predicted"/>
<dbReference type="Proteomes" id="UP001203207">
    <property type="component" value="Unassembled WGS sequence"/>
</dbReference>
<dbReference type="EMBL" id="JAKRVX010000005">
    <property type="protein sequence ID" value="MCL9817687.1"/>
    <property type="molecule type" value="Genomic_DNA"/>
</dbReference>
<protein>
    <recommendedName>
        <fullName evidence="4">Holin</fullName>
    </recommendedName>
</protein>
<evidence type="ECO:0000313" key="3">
    <source>
        <dbReference type="Proteomes" id="UP001203207"/>
    </source>
</evidence>
<keyword evidence="1" id="KW-0812">Transmembrane</keyword>
<evidence type="ECO:0008006" key="4">
    <source>
        <dbReference type="Google" id="ProtNLM"/>
    </source>
</evidence>
<organism evidence="2 3">
    <name type="scientific">Natronocalculus amylovorans</name>
    <dbReference type="NCBI Taxonomy" id="2917812"/>
    <lineage>
        <taxon>Archaea</taxon>
        <taxon>Methanobacteriati</taxon>
        <taxon>Methanobacteriota</taxon>
        <taxon>Stenosarchaea group</taxon>
        <taxon>Halobacteria</taxon>
        <taxon>Halobacteriales</taxon>
        <taxon>Haloferacaceae</taxon>
        <taxon>Natronocalculus</taxon>
    </lineage>
</organism>
<evidence type="ECO:0000313" key="2">
    <source>
        <dbReference type="EMBL" id="MCL9817687.1"/>
    </source>
</evidence>
<sequence>MGTMKDHLANGIISLALSLVITAVTAKREDGPWNKKELLVAVGISSFLSGFFTSYYAK</sequence>
<keyword evidence="1" id="KW-1133">Transmembrane helix</keyword>